<proteinExistence type="predicted"/>
<evidence type="ECO:0000256" key="1">
    <source>
        <dbReference type="ARBA" id="ARBA00022676"/>
    </source>
</evidence>
<organism evidence="4 5">
    <name type="scientific">Methanococcus maripaludis</name>
    <name type="common">Methanococcus deltae</name>
    <dbReference type="NCBI Taxonomy" id="39152"/>
    <lineage>
        <taxon>Archaea</taxon>
        <taxon>Methanobacteriati</taxon>
        <taxon>Methanobacteriota</taxon>
        <taxon>Methanomada group</taxon>
        <taxon>Methanococci</taxon>
        <taxon>Methanococcales</taxon>
        <taxon>Methanococcaceae</taxon>
        <taxon>Methanococcus</taxon>
    </lineage>
</organism>
<dbReference type="InterPro" id="IPR001173">
    <property type="entry name" value="Glyco_trans_2-like"/>
</dbReference>
<dbReference type="PANTHER" id="PTHR22916:SF51">
    <property type="entry name" value="GLYCOSYLTRANSFERASE EPSH-RELATED"/>
    <property type="match status" value="1"/>
</dbReference>
<dbReference type="EMBL" id="JACDUL010000003">
    <property type="protein sequence ID" value="MBA2862300.1"/>
    <property type="molecule type" value="Genomic_DNA"/>
</dbReference>
<dbReference type="Proteomes" id="UP000533207">
    <property type="component" value="Unassembled WGS sequence"/>
</dbReference>
<dbReference type="CDD" id="cd00761">
    <property type="entry name" value="Glyco_tranf_GTA_type"/>
    <property type="match status" value="1"/>
</dbReference>
<feature type="domain" description="Glycosyltransferase 2-like" evidence="3">
    <location>
        <begin position="8"/>
        <end position="143"/>
    </location>
</feature>
<sequence length="348" mass="40569">MDENTTISIIIPAYNVENYICNTLQSLENQTHKNFEVILINDGSEDNTLNVIENFIKSSKLDIKLINQENAGVSVARNRGIKEANGTYIYFLDADDYVEHNIIEESSKIILEKNPDLIYFKFDRVTSNGAIYQTYDEYYKIGNYVDGLDCLEDIVTYNTFVGICSSIYKKEVIDKFNVYFDSKHICGEDQEFVMKYLVFSEDVTSINRVLHHYVIRKSSVTNSCNYRRLELFNVLNNIIEYLYTHKPDNEKAMKIIEEIQKYYLPDRIMDVIIILCYNAGKRNEYIQIEEIKKYVKNIRGYACNSLIVSLKNGKISKCLAILAYLISPKCICFFWDLYDRIRGKTKGI</sequence>
<evidence type="ECO:0000313" key="4">
    <source>
        <dbReference type="EMBL" id="MBA2862300.1"/>
    </source>
</evidence>
<dbReference type="AlphaFoldDB" id="A0A7J9PI14"/>
<protein>
    <submittedName>
        <fullName evidence="4">Glycosyltransferase involved in cell wall biosynthesis</fullName>
    </submittedName>
</protein>
<dbReference type="RefSeq" id="WP_012067894.1">
    <property type="nucleotide sequence ID" value="NZ_JACDUL010000003.1"/>
</dbReference>
<dbReference type="SUPFAM" id="SSF53448">
    <property type="entry name" value="Nucleotide-diphospho-sugar transferases"/>
    <property type="match status" value="1"/>
</dbReference>
<evidence type="ECO:0000313" key="5">
    <source>
        <dbReference type="Proteomes" id="UP000533207"/>
    </source>
</evidence>
<evidence type="ECO:0000256" key="2">
    <source>
        <dbReference type="ARBA" id="ARBA00022679"/>
    </source>
</evidence>
<comment type="caution">
    <text evidence="4">The sequence shown here is derived from an EMBL/GenBank/DDBJ whole genome shotgun (WGS) entry which is preliminary data.</text>
</comment>
<dbReference type="PANTHER" id="PTHR22916">
    <property type="entry name" value="GLYCOSYLTRANSFERASE"/>
    <property type="match status" value="1"/>
</dbReference>
<dbReference type="InterPro" id="IPR029044">
    <property type="entry name" value="Nucleotide-diphossugar_trans"/>
</dbReference>
<gene>
    <name evidence="4" type="ORF">HNP90_001181</name>
</gene>
<evidence type="ECO:0000259" key="3">
    <source>
        <dbReference type="Pfam" id="PF00535"/>
    </source>
</evidence>
<dbReference type="Gene3D" id="3.90.550.10">
    <property type="entry name" value="Spore Coat Polysaccharide Biosynthesis Protein SpsA, Chain A"/>
    <property type="match status" value="1"/>
</dbReference>
<keyword evidence="1" id="KW-0328">Glycosyltransferase</keyword>
<name>A0A7J9PI14_METMI</name>
<reference evidence="4 5" key="1">
    <citation type="submission" date="2020-07" db="EMBL/GenBank/DDBJ databases">
        <title>Genomic Encyclopedia of Type Strains, Phase IV (KMG-V): Genome sequencing to study the core and pangenomes of soil and plant-associated prokaryotes.</title>
        <authorList>
            <person name="Whitman W."/>
        </authorList>
    </citation>
    <scope>NUCLEOTIDE SEQUENCE [LARGE SCALE GENOMIC DNA]</scope>
    <source>
        <strain evidence="4 5">C8</strain>
    </source>
</reference>
<keyword evidence="2 4" id="KW-0808">Transferase</keyword>
<dbReference type="Pfam" id="PF00535">
    <property type="entry name" value="Glycos_transf_2"/>
    <property type="match status" value="1"/>
</dbReference>
<dbReference type="GO" id="GO:0016757">
    <property type="term" value="F:glycosyltransferase activity"/>
    <property type="evidence" value="ECO:0007669"/>
    <property type="project" value="UniProtKB-KW"/>
</dbReference>
<accession>A0A7J9PI14</accession>